<dbReference type="Proteomes" id="UP000887229">
    <property type="component" value="Unassembled WGS sequence"/>
</dbReference>
<gene>
    <name evidence="4" type="ORF">F5Z01DRAFT_618830</name>
</gene>
<accession>A0A9P8CSY9</accession>
<protein>
    <submittedName>
        <fullName evidence="4">Family 12 glycoside hydrolase</fullName>
    </submittedName>
</protein>
<organism evidence="4 5">
    <name type="scientific">Emericellopsis atlantica</name>
    <dbReference type="NCBI Taxonomy" id="2614577"/>
    <lineage>
        <taxon>Eukaryota</taxon>
        <taxon>Fungi</taxon>
        <taxon>Dikarya</taxon>
        <taxon>Ascomycota</taxon>
        <taxon>Pezizomycotina</taxon>
        <taxon>Sordariomycetes</taxon>
        <taxon>Hypocreomycetidae</taxon>
        <taxon>Hypocreales</taxon>
        <taxon>Bionectriaceae</taxon>
        <taxon>Emericellopsis</taxon>
    </lineage>
</organism>
<evidence type="ECO:0000256" key="3">
    <source>
        <dbReference type="SAM" id="SignalP"/>
    </source>
</evidence>
<dbReference type="OrthoDB" id="89349at2759"/>
<evidence type="ECO:0000256" key="2">
    <source>
        <dbReference type="RuleBase" id="RU361163"/>
    </source>
</evidence>
<evidence type="ECO:0000313" key="5">
    <source>
        <dbReference type="Proteomes" id="UP000887229"/>
    </source>
</evidence>
<name>A0A9P8CSY9_9HYPO</name>
<comment type="similarity">
    <text evidence="1 2">Belongs to the glycosyl hydrolase 12 (cellulase H) family.</text>
</comment>
<keyword evidence="2" id="KW-0119">Carbohydrate metabolism</keyword>
<keyword evidence="2" id="KW-0326">Glycosidase</keyword>
<feature type="chain" id="PRO_5040258892" evidence="3">
    <location>
        <begin position="17"/>
        <end position="244"/>
    </location>
</feature>
<proteinExistence type="inferred from homology"/>
<dbReference type="GeneID" id="70291960"/>
<dbReference type="SUPFAM" id="SSF49899">
    <property type="entry name" value="Concanavalin A-like lectins/glucanases"/>
    <property type="match status" value="1"/>
</dbReference>
<keyword evidence="2 4" id="KW-0378">Hydrolase</keyword>
<feature type="signal peptide" evidence="3">
    <location>
        <begin position="1"/>
        <end position="16"/>
    </location>
</feature>
<keyword evidence="3" id="KW-0732">Signal</keyword>
<dbReference type="InterPro" id="IPR013320">
    <property type="entry name" value="ConA-like_dom_sf"/>
</dbReference>
<dbReference type="GO" id="GO:0008810">
    <property type="term" value="F:cellulase activity"/>
    <property type="evidence" value="ECO:0007669"/>
    <property type="project" value="InterPro"/>
</dbReference>
<evidence type="ECO:0000313" key="4">
    <source>
        <dbReference type="EMBL" id="KAG9256261.1"/>
    </source>
</evidence>
<comment type="caution">
    <text evidence="4">The sequence shown here is derived from an EMBL/GenBank/DDBJ whole genome shotgun (WGS) entry which is preliminary data.</text>
</comment>
<keyword evidence="2" id="KW-0624">Polysaccharide degradation</keyword>
<reference evidence="4" key="1">
    <citation type="journal article" date="2021" name="IMA Fungus">
        <title>Genomic characterization of three marine fungi, including Emericellopsis atlantica sp. nov. with signatures of a generalist lifestyle and marine biomass degradation.</title>
        <authorList>
            <person name="Hagestad O.C."/>
            <person name="Hou L."/>
            <person name="Andersen J.H."/>
            <person name="Hansen E.H."/>
            <person name="Altermark B."/>
            <person name="Li C."/>
            <person name="Kuhnert E."/>
            <person name="Cox R.J."/>
            <person name="Crous P.W."/>
            <person name="Spatafora J.W."/>
            <person name="Lail K."/>
            <person name="Amirebrahimi M."/>
            <person name="Lipzen A."/>
            <person name="Pangilinan J."/>
            <person name="Andreopoulos W."/>
            <person name="Hayes R.D."/>
            <person name="Ng V."/>
            <person name="Grigoriev I.V."/>
            <person name="Jackson S.A."/>
            <person name="Sutton T.D.S."/>
            <person name="Dobson A.D.W."/>
            <person name="Rama T."/>
        </authorList>
    </citation>
    <scope>NUCLEOTIDE SEQUENCE</scope>
    <source>
        <strain evidence="4">TS7</strain>
    </source>
</reference>
<dbReference type="PANTHER" id="PTHR34002">
    <property type="entry name" value="BLR1656 PROTEIN"/>
    <property type="match status" value="1"/>
</dbReference>
<dbReference type="InterPro" id="IPR013319">
    <property type="entry name" value="GH11/12"/>
</dbReference>
<dbReference type="Gene3D" id="2.60.120.180">
    <property type="match status" value="1"/>
</dbReference>
<dbReference type="InterPro" id="IPR002594">
    <property type="entry name" value="GH12"/>
</dbReference>
<evidence type="ECO:0000256" key="1">
    <source>
        <dbReference type="ARBA" id="ARBA00005519"/>
    </source>
</evidence>
<sequence>MKSVLAATALASLAAASPVSKRGTFCGQWDLETAGPYTVYNNLWGMDSADSGEQCTTNNGLSDDGSLSWSVEWSWAGGPSSVKSYPNVVVDAEPKSLGEINSIQAEWDWSYTSPETFTANVAYDIFTGETADSAPAYEFMIWLGAFGGAGPISSTGSPIATVDILGRSWNLFYGAHSQMEVFSFVAASGNVENFSGDLMEFANYLVAEQGVSTSQVVQNVGAGTEPFIGQDVVFTTNSYAATVA</sequence>
<dbReference type="GO" id="GO:0000272">
    <property type="term" value="P:polysaccharide catabolic process"/>
    <property type="evidence" value="ECO:0007669"/>
    <property type="project" value="UniProtKB-KW"/>
</dbReference>
<dbReference type="AlphaFoldDB" id="A0A9P8CSY9"/>
<dbReference type="RefSeq" id="XP_046120185.1">
    <property type="nucleotide sequence ID" value="XM_046261057.1"/>
</dbReference>
<dbReference type="EMBL" id="MU251248">
    <property type="protein sequence ID" value="KAG9256261.1"/>
    <property type="molecule type" value="Genomic_DNA"/>
</dbReference>
<keyword evidence="5" id="KW-1185">Reference proteome</keyword>
<dbReference type="Pfam" id="PF01670">
    <property type="entry name" value="Glyco_hydro_12"/>
    <property type="match status" value="1"/>
</dbReference>
<dbReference type="PANTHER" id="PTHR34002:SF9">
    <property type="entry name" value="XYLOGLUCAN-SPECIFIC ENDO-BETA-1,4-GLUCANASE A"/>
    <property type="match status" value="1"/>
</dbReference>